<evidence type="ECO:0000313" key="2">
    <source>
        <dbReference type="Proteomes" id="UP000004105"/>
    </source>
</evidence>
<keyword evidence="2" id="KW-1185">Reference proteome</keyword>
<dbReference type="HOGENOM" id="CLU_2602358_0_0_4"/>
<dbReference type="Proteomes" id="UP000004105">
    <property type="component" value="Unassembled WGS sequence"/>
</dbReference>
<evidence type="ECO:0000313" key="1">
    <source>
        <dbReference type="EMBL" id="EGF12165.1"/>
    </source>
</evidence>
<dbReference type="AlphaFoldDB" id="F2B8X0"/>
<sequence length="79" mass="9036">MHGTDRVRRLGRHTLRRPCPTVIPAQAGILADTDNRLFLQNLSNAKKDSRLRGNDETRVFRRPLPRVGVWHSHARGLGF</sequence>
<accession>F2B8X0</accession>
<comment type="caution">
    <text evidence="1">The sequence shown here is derived from an EMBL/GenBank/DDBJ whole genome shotgun (WGS) entry which is preliminary data.</text>
</comment>
<organism evidence="1 2">
    <name type="scientific">Neisseria bacilliformis ATCC BAA-1200</name>
    <dbReference type="NCBI Taxonomy" id="888742"/>
    <lineage>
        <taxon>Bacteria</taxon>
        <taxon>Pseudomonadati</taxon>
        <taxon>Pseudomonadota</taxon>
        <taxon>Betaproteobacteria</taxon>
        <taxon>Neisseriales</taxon>
        <taxon>Neisseriaceae</taxon>
        <taxon>Neisseria</taxon>
    </lineage>
</organism>
<gene>
    <name evidence="1" type="ORF">HMPREF9123_0145</name>
</gene>
<name>F2B8X0_9NEIS</name>
<protein>
    <submittedName>
        <fullName evidence="1">Uncharacterized protein</fullName>
    </submittedName>
</protein>
<proteinExistence type="predicted"/>
<dbReference type="EMBL" id="AFAY01000003">
    <property type="protein sequence ID" value="EGF12165.1"/>
    <property type="molecule type" value="Genomic_DNA"/>
</dbReference>
<reference evidence="1 2" key="1">
    <citation type="submission" date="2011-02" db="EMBL/GenBank/DDBJ databases">
        <authorList>
            <person name="Muzny D."/>
            <person name="Qin X."/>
            <person name="Deng J."/>
            <person name="Jiang H."/>
            <person name="Liu Y."/>
            <person name="Qu J."/>
            <person name="Song X.-Z."/>
            <person name="Zhang L."/>
            <person name="Thornton R."/>
            <person name="Coyle M."/>
            <person name="Francisco L."/>
            <person name="Jackson L."/>
            <person name="Javaid M."/>
            <person name="Korchina V."/>
            <person name="Kovar C."/>
            <person name="Mata R."/>
            <person name="Mathew T."/>
            <person name="Ngo R."/>
            <person name="Nguyen L."/>
            <person name="Nguyen N."/>
            <person name="Okwuonu G."/>
            <person name="Ongeri F."/>
            <person name="Pham C."/>
            <person name="Simmons D."/>
            <person name="Wilczek-Boney K."/>
            <person name="Hale W."/>
            <person name="Jakkamsetti A."/>
            <person name="Pham P."/>
            <person name="Ruth R."/>
            <person name="San Lucas F."/>
            <person name="Warren J."/>
            <person name="Zhang J."/>
            <person name="Zhao Z."/>
            <person name="Zhou C."/>
            <person name="Zhu D."/>
            <person name="Lee S."/>
            <person name="Bess C."/>
            <person name="Blankenburg K."/>
            <person name="Forbes L."/>
            <person name="Fu Q."/>
            <person name="Gubbala S."/>
            <person name="Hirani K."/>
            <person name="Jayaseelan J.C."/>
            <person name="Lara F."/>
            <person name="Munidasa M."/>
            <person name="Palculict T."/>
            <person name="Patil S."/>
            <person name="Pu L.-L."/>
            <person name="Saada N."/>
            <person name="Tang L."/>
            <person name="Weissenberger G."/>
            <person name="Zhu Y."/>
            <person name="Hemphill L."/>
            <person name="Shang Y."/>
            <person name="Youmans B."/>
            <person name="Ayvaz T."/>
            <person name="Ross M."/>
            <person name="Santibanez J."/>
            <person name="Aqrawi P."/>
            <person name="Gross S."/>
            <person name="Joshi V."/>
            <person name="Fowler G."/>
            <person name="Nazareth L."/>
            <person name="Reid J."/>
            <person name="Worley K."/>
            <person name="Petrosino J."/>
            <person name="Highlander S."/>
            <person name="Gibbs R."/>
        </authorList>
    </citation>
    <scope>NUCLEOTIDE SEQUENCE [LARGE SCALE GENOMIC DNA]</scope>
    <source>
        <strain evidence="1 2">ATCC BAA-1200</strain>
    </source>
</reference>